<evidence type="ECO:0000313" key="1">
    <source>
        <dbReference type="Proteomes" id="UP000887576"/>
    </source>
</evidence>
<proteinExistence type="predicted"/>
<protein>
    <submittedName>
        <fullName evidence="2">Uncharacterized protein</fullName>
    </submittedName>
</protein>
<accession>A0AC34RDE1</accession>
<organism evidence="1 2">
    <name type="scientific">Panagrolaimus sp. JU765</name>
    <dbReference type="NCBI Taxonomy" id="591449"/>
    <lineage>
        <taxon>Eukaryota</taxon>
        <taxon>Metazoa</taxon>
        <taxon>Ecdysozoa</taxon>
        <taxon>Nematoda</taxon>
        <taxon>Chromadorea</taxon>
        <taxon>Rhabditida</taxon>
        <taxon>Tylenchina</taxon>
        <taxon>Panagrolaimomorpha</taxon>
        <taxon>Panagrolaimoidea</taxon>
        <taxon>Panagrolaimidae</taxon>
        <taxon>Panagrolaimus</taxon>
    </lineage>
</organism>
<name>A0AC34RDE1_9BILA</name>
<dbReference type="WBParaSite" id="JU765_v2.g5726.t1">
    <property type="protein sequence ID" value="JU765_v2.g5726.t1"/>
    <property type="gene ID" value="JU765_v2.g5726"/>
</dbReference>
<evidence type="ECO:0000313" key="2">
    <source>
        <dbReference type="WBParaSite" id="JU765_v2.g5726.t1"/>
    </source>
</evidence>
<dbReference type="Proteomes" id="UP000887576">
    <property type="component" value="Unplaced"/>
</dbReference>
<reference evidence="2" key="1">
    <citation type="submission" date="2022-11" db="UniProtKB">
        <authorList>
            <consortium name="WormBaseParasite"/>
        </authorList>
    </citation>
    <scope>IDENTIFICATION</scope>
</reference>
<sequence>MTRDSDKGVIQKAKEGIQNTAEKVKDKIVDAKDAVMGRETYHEKFEQKCEGGECKTKHRVHGTAAADGPIAGQPLDTRRCAAPDRVHRGGHIVQETEKRFQSSY</sequence>